<evidence type="ECO:0000313" key="2">
    <source>
        <dbReference type="EMBL" id="CAB4194079.1"/>
    </source>
</evidence>
<proteinExistence type="predicted"/>
<protein>
    <submittedName>
        <fullName evidence="1">Uncharacterized protein</fullName>
    </submittedName>
</protein>
<evidence type="ECO:0000313" key="1">
    <source>
        <dbReference type="EMBL" id="CAB4173646.1"/>
    </source>
</evidence>
<accession>A0A6J5PU73</accession>
<evidence type="ECO:0000313" key="3">
    <source>
        <dbReference type="EMBL" id="CAB4222088.1"/>
    </source>
</evidence>
<organism evidence="1">
    <name type="scientific">uncultured Caudovirales phage</name>
    <dbReference type="NCBI Taxonomy" id="2100421"/>
    <lineage>
        <taxon>Viruses</taxon>
        <taxon>Duplodnaviria</taxon>
        <taxon>Heunggongvirae</taxon>
        <taxon>Uroviricota</taxon>
        <taxon>Caudoviricetes</taxon>
        <taxon>Peduoviridae</taxon>
        <taxon>Maltschvirus</taxon>
        <taxon>Maltschvirus maltsch</taxon>
    </lineage>
</organism>
<sequence>MYYLKQQASFDYRKELNKRCVDVEIAIPAKELEYHRKEETMGYVEITRPDGTKTLLGDVPMLICQMCNEMPHLDDTVLVQSIAPIQWQCEKCHAVNG</sequence>
<dbReference type="EMBL" id="LR796922">
    <property type="protein sequence ID" value="CAB4173646.1"/>
    <property type="molecule type" value="Genomic_DNA"/>
</dbReference>
<gene>
    <name evidence="2" type="ORF">UFOVP1256_22</name>
    <name evidence="3" type="ORF">UFOVP1643_13</name>
    <name evidence="1" type="ORF">UFOVP974_3</name>
</gene>
<reference evidence="1" key="1">
    <citation type="submission" date="2020-05" db="EMBL/GenBank/DDBJ databases">
        <authorList>
            <person name="Chiriac C."/>
            <person name="Salcher M."/>
            <person name="Ghai R."/>
            <person name="Kavagutti S V."/>
        </authorList>
    </citation>
    <scope>NUCLEOTIDE SEQUENCE</scope>
</reference>
<dbReference type="EMBL" id="LR797202">
    <property type="protein sequence ID" value="CAB4194079.1"/>
    <property type="molecule type" value="Genomic_DNA"/>
</dbReference>
<name>A0A6J5PU73_9CAUD</name>
<dbReference type="EMBL" id="LR797515">
    <property type="protein sequence ID" value="CAB4222088.1"/>
    <property type="molecule type" value="Genomic_DNA"/>
</dbReference>